<evidence type="ECO:0000313" key="3">
    <source>
        <dbReference type="EMBL" id="KAL3754820.1"/>
    </source>
</evidence>
<comment type="caution">
    <text evidence="3">The sequence shown here is derived from an EMBL/GenBank/DDBJ whole genome shotgun (WGS) entry which is preliminary data.</text>
</comment>
<dbReference type="Proteomes" id="UP001634007">
    <property type="component" value="Unassembled WGS sequence"/>
</dbReference>
<accession>A0ABD3LSS5</accession>
<keyword evidence="4" id="KW-1185">Reference proteome</keyword>
<dbReference type="Pfam" id="PF09011">
    <property type="entry name" value="HMG_box_2"/>
    <property type="match status" value="1"/>
</dbReference>
<dbReference type="InterPro" id="IPR009071">
    <property type="entry name" value="HMG_box_dom"/>
</dbReference>
<protein>
    <recommendedName>
        <fullName evidence="2">HMG box domain-containing protein</fullName>
    </recommendedName>
</protein>
<evidence type="ECO:0000313" key="4">
    <source>
        <dbReference type="Proteomes" id="UP001634007"/>
    </source>
</evidence>
<dbReference type="SUPFAM" id="SSF47095">
    <property type="entry name" value="HMG-box"/>
    <property type="match status" value="1"/>
</dbReference>
<evidence type="ECO:0000259" key="2">
    <source>
        <dbReference type="Pfam" id="PF09011"/>
    </source>
</evidence>
<feature type="region of interest" description="Disordered" evidence="1">
    <location>
        <begin position="26"/>
        <end position="54"/>
    </location>
</feature>
<evidence type="ECO:0000256" key="1">
    <source>
        <dbReference type="SAM" id="MobiDB-lite"/>
    </source>
</evidence>
<proteinExistence type="predicted"/>
<feature type="domain" description="HMG box" evidence="2">
    <location>
        <begin position="66"/>
        <end position="105"/>
    </location>
</feature>
<reference evidence="3 4" key="1">
    <citation type="submission" date="2024-11" db="EMBL/GenBank/DDBJ databases">
        <title>Chromosome-level genome assembly of Eucalyptus globulus Labill. provides insights into its genome evolution.</title>
        <authorList>
            <person name="Li X."/>
        </authorList>
    </citation>
    <scope>NUCLEOTIDE SEQUENCE [LARGE SCALE GENOMIC DNA]</scope>
    <source>
        <strain evidence="3">CL2024</strain>
        <tissue evidence="3">Fresh tender leaves</tissue>
    </source>
</reference>
<dbReference type="Gene3D" id="1.10.30.10">
    <property type="entry name" value="High mobility group box domain"/>
    <property type="match status" value="1"/>
</dbReference>
<dbReference type="InterPro" id="IPR036910">
    <property type="entry name" value="HMG_box_dom_sf"/>
</dbReference>
<dbReference type="AlphaFoldDB" id="A0ABD3LSS5"/>
<gene>
    <name evidence="3" type="ORF">ACJRO7_001989</name>
</gene>
<dbReference type="EMBL" id="JBJKBG010000001">
    <property type="protein sequence ID" value="KAL3754820.1"/>
    <property type="molecule type" value="Genomic_DNA"/>
</dbReference>
<organism evidence="3 4">
    <name type="scientific">Eucalyptus globulus</name>
    <name type="common">Tasmanian blue gum</name>
    <dbReference type="NCBI Taxonomy" id="34317"/>
    <lineage>
        <taxon>Eukaryota</taxon>
        <taxon>Viridiplantae</taxon>
        <taxon>Streptophyta</taxon>
        <taxon>Embryophyta</taxon>
        <taxon>Tracheophyta</taxon>
        <taxon>Spermatophyta</taxon>
        <taxon>Magnoliopsida</taxon>
        <taxon>eudicotyledons</taxon>
        <taxon>Gunneridae</taxon>
        <taxon>Pentapetalae</taxon>
        <taxon>rosids</taxon>
        <taxon>malvids</taxon>
        <taxon>Myrtales</taxon>
        <taxon>Myrtaceae</taxon>
        <taxon>Myrtoideae</taxon>
        <taxon>Eucalypteae</taxon>
        <taxon>Eucalyptus</taxon>
    </lineage>
</organism>
<sequence>MKLSKSFAITGKMRPAIRPVLRPVVRPGMFKTSKRSGGGTGGSGSSGGSGNDWNPNREFAFNIFVDEFKRSKQCKSMVKKMVKKSASEKWSVLSEEEKERYDEKVVQRSLEFEQCVQVYLKLMQDLGQEHEESSM</sequence>
<name>A0ABD3LSS5_EUCGL</name>
<feature type="compositionally biased region" description="Gly residues" evidence="1">
    <location>
        <begin position="36"/>
        <end position="50"/>
    </location>
</feature>